<accession>A0A433CWW8</accession>
<name>A0A433CWW8_9FUNG</name>
<dbReference type="AlphaFoldDB" id="A0A433CWW8"/>
<evidence type="ECO:0000313" key="2">
    <source>
        <dbReference type="Proteomes" id="UP000268093"/>
    </source>
</evidence>
<sequence>MIDRAKPGTACDRCAPCQRCRNAAEPCKPQRKKSREPAAPTYPEMKPVYLLGEPSPNIRPSPLVTSGSIMNVEADSLGYTLS</sequence>
<proteinExistence type="predicted"/>
<dbReference type="OrthoDB" id="1708389at2759"/>
<keyword evidence="2" id="KW-1185">Reference proteome</keyword>
<protein>
    <submittedName>
        <fullName evidence="1">Uncharacterized protein</fullName>
    </submittedName>
</protein>
<gene>
    <name evidence="1" type="ORF">BC936DRAFT_137661</name>
</gene>
<comment type="caution">
    <text evidence="1">The sequence shown here is derived from an EMBL/GenBank/DDBJ whole genome shotgun (WGS) entry which is preliminary data.</text>
</comment>
<reference evidence="1 2" key="1">
    <citation type="journal article" date="2018" name="New Phytol.">
        <title>Phylogenomics of Endogonaceae and evolution of mycorrhizas within Mucoromycota.</title>
        <authorList>
            <person name="Chang Y."/>
            <person name="Desiro A."/>
            <person name="Na H."/>
            <person name="Sandor L."/>
            <person name="Lipzen A."/>
            <person name="Clum A."/>
            <person name="Barry K."/>
            <person name="Grigoriev I.V."/>
            <person name="Martin F.M."/>
            <person name="Stajich J.E."/>
            <person name="Smith M.E."/>
            <person name="Bonito G."/>
            <person name="Spatafora J.W."/>
        </authorList>
    </citation>
    <scope>NUCLEOTIDE SEQUENCE [LARGE SCALE GENOMIC DNA]</scope>
    <source>
        <strain evidence="1 2">GMNB39</strain>
    </source>
</reference>
<evidence type="ECO:0000313" key="1">
    <source>
        <dbReference type="EMBL" id="RUP43076.1"/>
    </source>
</evidence>
<dbReference type="Proteomes" id="UP000268093">
    <property type="component" value="Unassembled WGS sequence"/>
</dbReference>
<organism evidence="1 2">
    <name type="scientific">Jimgerdemannia flammicorona</name>
    <dbReference type="NCBI Taxonomy" id="994334"/>
    <lineage>
        <taxon>Eukaryota</taxon>
        <taxon>Fungi</taxon>
        <taxon>Fungi incertae sedis</taxon>
        <taxon>Mucoromycota</taxon>
        <taxon>Mucoromycotina</taxon>
        <taxon>Endogonomycetes</taxon>
        <taxon>Endogonales</taxon>
        <taxon>Endogonaceae</taxon>
        <taxon>Jimgerdemannia</taxon>
    </lineage>
</organism>
<dbReference type="EMBL" id="RBNI01011768">
    <property type="protein sequence ID" value="RUP43076.1"/>
    <property type="molecule type" value="Genomic_DNA"/>
</dbReference>